<proteinExistence type="predicted"/>
<reference evidence="1 2" key="1">
    <citation type="journal article" date="2018" name="Sci. Rep.">
        <title>Characterisation of pathogen-specific regions and novel effector candidates in Fusarium oxysporum f. sp. cepae.</title>
        <authorList>
            <person name="Armitage A.D."/>
            <person name="Taylor A."/>
            <person name="Sobczyk M.K."/>
            <person name="Baxter L."/>
            <person name="Greenfield B.P."/>
            <person name="Bates H.J."/>
            <person name="Wilson F."/>
            <person name="Jackson A.C."/>
            <person name="Ott S."/>
            <person name="Harrison R.J."/>
            <person name="Clarkson J.P."/>
        </authorList>
    </citation>
    <scope>NUCLEOTIDE SEQUENCE [LARGE SCALE GENOMIC DNA]</scope>
    <source>
        <strain evidence="1 2">Fo_A13</strain>
    </source>
</reference>
<dbReference type="AlphaFoldDB" id="A0A420MVF6"/>
<name>A0A420MVF6_FUSOX</name>
<dbReference type="EMBL" id="MRCX01000105">
    <property type="protein sequence ID" value="RKK72006.1"/>
    <property type="molecule type" value="Genomic_DNA"/>
</dbReference>
<comment type="caution">
    <text evidence="1">The sequence shown here is derived from an EMBL/GenBank/DDBJ whole genome shotgun (WGS) entry which is preliminary data.</text>
</comment>
<dbReference type="Proteomes" id="UP000285084">
    <property type="component" value="Unassembled WGS sequence"/>
</dbReference>
<accession>A0A420MVF6</accession>
<sequence>MEATSRQYTMNNGRSRVGIPKAAIIADSSVAGIATAIGEAVKILGPYITAAKDAPKTETLATQIILSALEQLADSCSTENANYASLIQADQLIAVLTDEVFRSRSNAADTPTG</sequence>
<gene>
    <name evidence="1" type="ORF">BFJ69_g10534</name>
</gene>
<dbReference type="VEuPathDB" id="FungiDB:FOZG_18361"/>
<organism evidence="1 2">
    <name type="scientific">Fusarium oxysporum</name>
    <name type="common">Fusarium vascular wilt</name>
    <dbReference type="NCBI Taxonomy" id="5507"/>
    <lineage>
        <taxon>Eukaryota</taxon>
        <taxon>Fungi</taxon>
        <taxon>Dikarya</taxon>
        <taxon>Ascomycota</taxon>
        <taxon>Pezizomycotina</taxon>
        <taxon>Sordariomycetes</taxon>
        <taxon>Hypocreomycetidae</taxon>
        <taxon>Hypocreales</taxon>
        <taxon>Nectriaceae</taxon>
        <taxon>Fusarium</taxon>
        <taxon>Fusarium oxysporum species complex</taxon>
    </lineage>
</organism>
<evidence type="ECO:0000313" key="2">
    <source>
        <dbReference type="Proteomes" id="UP000285084"/>
    </source>
</evidence>
<protein>
    <submittedName>
        <fullName evidence="1">Uncharacterized protein</fullName>
    </submittedName>
</protein>
<evidence type="ECO:0000313" key="1">
    <source>
        <dbReference type="EMBL" id="RKK72006.1"/>
    </source>
</evidence>